<feature type="domain" description="RNA polymerase sigma-70 region 2" evidence="6">
    <location>
        <begin position="15"/>
        <end position="82"/>
    </location>
</feature>
<dbReference type="InterPro" id="IPR036388">
    <property type="entry name" value="WH-like_DNA-bd_sf"/>
</dbReference>
<keyword evidence="9" id="KW-1185">Reference proteome</keyword>
<dbReference type="NCBIfam" id="TIGR02937">
    <property type="entry name" value="sigma70-ECF"/>
    <property type="match status" value="1"/>
</dbReference>
<dbReference type="AlphaFoldDB" id="B9XC38"/>
<dbReference type="STRING" id="320771.Cflav_PD5141"/>
<dbReference type="InterPro" id="IPR013325">
    <property type="entry name" value="RNA_pol_sigma_r2"/>
</dbReference>
<dbReference type="PANTHER" id="PTHR43133:SF51">
    <property type="entry name" value="RNA POLYMERASE SIGMA FACTOR"/>
    <property type="match status" value="1"/>
</dbReference>
<comment type="caution">
    <text evidence="8">The sequence shown here is derived from an EMBL/GenBank/DDBJ whole genome shotgun (WGS) entry which is preliminary data.</text>
</comment>
<evidence type="ECO:0000256" key="5">
    <source>
        <dbReference type="SAM" id="Phobius"/>
    </source>
</evidence>
<feature type="domain" description="RNA polymerase sigma factor 70 region 4 type 2" evidence="7">
    <location>
        <begin position="116"/>
        <end position="164"/>
    </location>
</feature>
<keyword evidence="2" id="KW-0805">Transcription regulation</keyword>
<gene>
    <name evidence="8" type="ORF">Cflav_PD5141</name>
</gene>
<feature type="transmembrane region" description="Helical" evidence="5">
    <location>
        <begin position="269"/>
        <end position="290"/>
    </location>
</feature>
<evidence type="ECO:0000313" key="9">
    <source>
        <dbReference type="Proteomes" id="UP000003688"/>
    </source>
</evidence>
<name>B9XC38_PEDPL</name>
<dbReference type="InterPro" id="IPR013324">
    <property type="entry name" value="RNA_pol_sigma_r3/r4-like"/>
</dbReference>
<dbReference type="GO" id="GO:0016987">
    <property type="term" value="F:sigma factor activity"/>
    <property type="evidence" value="ECO:0007669"/>
    <property type="project" value="UniProtKB-KW"/>
</dbReference>
<dbReference type="InterPro" id="IPR014284">
    <property type="entry name" value="RNA_pol_sigma-70_dom"/>
</dbReference>
<feature type="transmembrane region" description="Helical" evidence="5">
    <location>
        <begin position="224"/>
        <end position="245"/>
    </location>
</feature>
<evidence type="ECO:0000256" key="3">
    <source>
        <dbReference type="ARBA" id="ARBA00023082"/>
    </source>
</evidence>
<dbReference type="SUPFAM" id="SSF88946">
    <property type="entry name" value="Sigma2 domain of RNA polymerase sigma factors"/>
    <property type="match status" value="1"/>
</dbReference>
<keyword evidence="5" id="KW-1133">Transmembrane helix</keyword>
<feature type="transmembrane region" description="Helical" evidence="5">
    <location>
        <begin position="302"/>
        <end position="321"/>
    </location>
</feature>
<accession>B9XC38</accession>
<comment type="similarity">
    <text evidence="1">Belongs to the sigma-70 factor family. ECF subfamily.</text>
</comment>
<protein>
    <submittedName>
        <fullName evidence="8">RNA polymerase, sigma-24 subunit, ECF subfamily</fullName>
    </submittedName>
</protein>
<sequence>MAAVRRGDAERYRELVERHERRVYAVAWSRLGNAALAEEVTQETFIRAYRRLWLLGDGAKFSGWINTIARRVAINFGLRHRRELNKRERWALENADQSTKENSAVETGPLHTPETLRQTLAELPAAHRECLVLFYLEGQSGAEAAAALGISEAVLRVRLHRARHAMRERLEEKLEGSLVKLRPAKTLVPAVMAGVLASSTTKATAAGLGGTALGALAKFTPFKFLFSFFAAASVLTGIFLQWLFMRLESRNFLDRDGFRARLFRRSSRWWILWFALMMLVIWTLVPWFVLSSLHRGESLATFYLVLAGITSVMSSIMARRLKIIRNRYFIGIVATNLLFAVFCLMIGLGWIPILWTAYFVAVQMILMSFTFSGRPMRADYNLFLRSVEGMLKNVEPVMAEPAKRHVFNNSELFDFARFLGNRWLVNDFRLMNNGLVLRMSPVNMSLWHFSLAFFAFGSQGSKLILQRDGTVSVTMHKRDRRALRQLRGENPSPNGELENRVAAAAESAWQKFRVQDFAAAERTLGQVPESEVFVQPLAKSLSTRLQRAFMIGIALFTVIQTFEINQLLHIKSGFTISDQNLSEQNYKLAMSNLKTAKTEEKRFYALGAAAKESFVAGKTEAAQNYAGELMTLLPKYKGNWNYGNAIQDTNLVYGRIAVREGNIEAAKKYLLAAGKSPGSPQMNSFGPNMTLADDLLKKGERDTVLEYFMLCRKFWKMDFGKLDKWMHEVMDGKTPDFGANLFY</sequence>
<dbReference type="InterPro" id="IPR007627">
    <property type="entry name" value="RNA_pol_sigma70_r2"/>
</dbReference>
<dbReference type="GO" id="GO:0003677">
    <property type="term" value="F:DNA binding"/>
    <property type="evidence" value="ECO:0007669"/>
    <property type="project" value="InterPro"/>
</dbReference>
<dbReference type="CDD" id="cd06171">
    <property type="entry name" value="Sigma70_r4"/>
    <property type="match status" value="1"/>
</dbReference>
<keyword evidence="5" id="KW-0812">Transmembrane</keyword>
<evidence type="ECO:0000256" key="2">
    <source>
        <dbReference type="ARBA" id="ARBA00023015"/>
    </source>
</evidence>
<evidence type="ECO:0000259" key="7">
    <source>
        <dbReference type="Pfam" id="PF08281"/>
    </source>
</evidence>
<proteinExistence type="inferred from homology"/>
<dbReference type="OrthoDB" id="9182486at2"/>
<dbReference type="EMBL" id="ABOX02000004">
    <property type="protein sequence ID" value="EEF62506.1"/>
    <property type="molecule type" value="Genomic_DNA"/>
</dbReference>
<dbReference type="InterPro" id="IPR013249">
    <property type="entry name" value="RNA_pol_sigma70_r4_t2"/>
</dbReference>
<dbReference type="PANTHER" id="PTHR43133">
    <property type="entry name" value="RNA POLYMERASE ECF-TYPE SIGMA FACTO"/>
    <property type="match status" value="1"/>
</dbReference>
<evidence type="ECO:0000256" key="1">
    <source>
        <dbReference type="ARBA" id="ARBA00010641"/>
    </source>
</evidence>
<evidence type="ECO:0000256" key="4">
    <source>
        <dbReference type="ARBA" id="ARBA00023163"/>
    </source>
</evidence>
<dbReference type="Pfam" id="PF08281">
    <property type="entry name" value="Sigma70_r4_2"/>
    <property type="match status" value="1"/>
</dbReference>
<dbReference type="InterPro" id="IPR039425">
    <property type="entry name" value="RNA_pol_sigma-70-like"/>
</dbReference>
<organism evidence="8 9">
    <name type="scientific">Pedosphaera parvula (strain Ellin514)</name>
    <dbReference type="NCBI Taxonomy" id="320771"/>
    <lineage>
        <taxon>Bacteria</taxon>
        <taxon>Pseudomonadati</taxon>
        <taxon>Verrucomicrobiota</taxon>
        <taxon>Pedosphaerae</taxon>
        <taxon>Pedosphaerales</taxon>
        <taxon>Pedosphaeraceae</taxon>
        <taxon>Pedosphaera</taxon>
    </lineage>
</organism>
<dbReference type="RefSeq" id="WP_007413386.1">
    <property type="nucleotide sequence ID" value="NZ_ABOX02000004.1"/>
</dbReference>
<dbReference type="Pfam" id="PF04542">
    <property type="entry name" value="Sigma70_r2"/>
    <property type="match status" value="1"/>
</dbReference>
<dbReference type="GO" id="GO:0006352">
    <property type="term" value="P:DNA-templated transcription initiation"/>
    <property type="evidence" value="ECO:0007669"/>
    <property type="project" value="InterPro"/>
</dbReference>
<dbReference type="Proteomes" id="UP000003688">
    <property type="component" value="Unassembled WGS sequence"/>
</dbReference>
<dbReference type="Gene3D" id="1.10.1740.10">
    <property type="match status" value="1"/>
</dbReference>
<evidence type="ECO:0000259" key="6">
    <source>
        <dbReference type="Pfam" id="PF04542"/>
    </source>
</evidence>
<reference evidence="8 9" key="1">
    <citation type="journal article" date="2011" name="J. Bacteriol.">
        <title>Genome sequence of 'Pedosphaera parvula' Ellin514, an aerobic Verrucomicrobial isolate from pasture soil.</title>
        <authorList>
            <person name="Kant R."/>
            <person name="van Passel M.W."/>
            <person name="Sangwan P."/>
            <person name="Palva A."/>
            <person name="Lucas S."/>
            <person name="Copeland A."/>
            <person name="Lapidus A."/>
            <person name="Glavina Del Rio T."/>
            <person name="Dalin E."/>
            <person name="Tice H."/>
            <person name="Bruce D."/>
            <person name="Goodwin L."/>
            <person name="Pitluck S."/>
            <person name="Chertkov O."/>
            <person name="Larimer F.W."/>
            <person name="Land M.L."/>
            <person name="Hauser L."/>
            <person name="Brettin T.S."/>
            <person name="Detter J.C."/>
            <person name="Han S."/>
            <person name="de Vos W.M."/>
            <person name="Janssen P.H."/>
            <person name="Smidt H."/>
        </authorList>
    </citation>
    <scope>NUCLEOTIDE SEQUENCE [LARGE SCALE GENOMIC DNA]</scope>
    <source>
        <strain evidence="8 9">Ellin514</strain>
    </source>
</reference>
<dbReference type="Gene3D" id="1.10.10.10">
    <property type="entry name" value="Winged helix-like DNA-binding domain superfamily/Winged helix DNA-binding domain"/>
    <property type="match status" value="1"/>
</dbReference>
<keyword evidence="3" id="KW-0731">Sigma factor</keyword>
<evidence type="ECO:0000313" key="8">
    <source>
        <dbReference type="EMBL" id="EEF62506.1"/>
    </source>
</evidence>
<keyword evidence="5" id="KW-0472">Membrane</keyword>
<keyword evidence="4" id="KW-0804">Transcription</keyword>
<dbReference type="SUPFAM" id="SSF88659">
    <property type="entry name" value="Sigma3 and sigma4 domains of RNA polymerase sigma factors"/>
    <property type="match status" value="1"/>
</dbReference>